<organism evidence="2 3">
    <name type="scientific">Caerostris extrusa</name>
    <name type="common">Bark spider</name>
    <name type="synonym">Caerostris bankana</name>
    <dbReference type="NCBI Taxonomy" id="172846"/>
    <lineage>
        <taxon>Eukaryota</taxon>
        <taxon>Metazoa</taxon>
        <taxon>Ecdysozoa</taxon>
        <taxon>Arthropoda</taxon>
        <taxon>Chelicerata</taxon>
        <taxon>Arachnida</taxon>
        <taxon>Araneae</taxon>
        <taxon>Araneomorphae</taxon>
        <taxon>Entelegynae</taxon>
        <taxon>Araneoidea</taxon>
        <taxon>Araneidae</taxon>
        <taxon>Caerostris</taxon>
    </lineage>
</organism>
<reference evidence="2 3" key="1">
    <citation type="submission" date="2021-06" db="EMBL/GenBank/DDBJ databases">
        <title>Caerostris extrusa draft genome.</title>
        <authorList>
            <person name="Kono N."/>
            <person name="Arakawa K."/>
        </authorList>
    </citation>
    <scope>NUCLEOTIDE SEQUENCE [LARGE SCALE GENOMIC DNA]</scope>
</reference>
<proteinExistence type="predicted"/>
<feature type="region of interest" description="Disordered" evidence="1">
    <location>
        <begin position="97"/>
        <end position="141"/>
    </location>
</feature>
<name>A0AAV4SZK0_CAEEX</name>
<protein>
    <submittedName>
        <fullName evidence="2">Uncharacterized protein</fullName>
    </submittedName>
</protein>
<evidence type="ECO:0000313" key="2">
    <source>
        <dbReference type="EMBL" id="GIY37857.1"/>
    </source>
</evidence>
<dbReference type="Proteomes" id="UP001054945">
    <property type="component" value="Unassembled WGS sequence"/>
</dbReference>
<gene>
    <name evidence="2" type="ORF">CEXT_664411</name>
</gene>
<evidence type="ECO:0000256" key="1">
    <source>
        <dbReference type="SAM" id="MobiDB-lite"/>
    </source>
</evidence>
<dbReference type="AlphaFoldDB" id="A0AAV4SZK0"/>
<dbReference type="EMBL" id="BPLR01010226">
    <property type="protein sequence ID" value="GIY37857.1"/>
    <property type="molecule type" value="Genomic_DNA"/>
</dbReference>
<feature type="compositionally biased region" description="Basic residues" evidence="1">
    <location>
        <begin position="100"/>
        <end position="111"/>
    </location>
</feature>
<keyword evidence="3" id="KW-1185">Reference proteome</keyword>
<evidence type="ECO:0000313" key="3">
    <source>
        <dbReference type="Proteomes" id="UP001054945"/>
    </source>
</evidence>
<accession>A0AAV4SZK0</accession>
<feature type="compositionally biased region" description="Polar residues" evidence="1">
    <location>
        <begin position="112"/>
        <end position="133"/>
    </location>
</feature>
<comment type="caution">
    <text evidence="2">The sequence shown here is derived from an EMBL/GenBank/DDBJ whole genome shotgun (WGS) entry which is preliminary data.</text>
</comment>
<sequence>MMSVTAPFFPFQPKDLDFKEAIFTSSVFSFIVQFPRQTMNQITKLRYVTHECHLKGECVLFTLAVYYHHSLLVGMTTVFKDVEVTLTQSADANGIVKESSKKKKKKKKKSKQISTEAVQETNSSEADNHNNYIKCNEDHMS</sequence>